<dbReference type="Gene3D" id="3.40.50.300">
    <property type="entry name" value="P-loop containing nucleotide triphosphate hydrolases"/>
    <property type="match status" value="7"/>
</dbReference>
<gene>
    <name evidence="14" type="ORF">C8A04DRAFT_13882</name>
</gene>
<dbReference type="PIRSF" id="PIRSF010340">
    <property type="entry name" value="Midasin"/>
    <property type="match status" value="1"/>
</dbReference>
<dbReference type="GO" id="GO:0000027">
    <property type="term" value="P:ribosomal large subunit assembly"/>
    <property type="evidence" value="ECO:0007669"/>
    <property type="project" value="InterPro"/>
</dbReference>
<dbReference type="GO" id="GO:0005730">
    <property type="term" value="C:nucleolus"/>
    <property type="evidence" value="ECO:0007669"/>
    <property type="project" value="UniProtKB-SubCell"/>
</dbReference>
<dbReference type="PROSITE" id="PS50234">
    <property type="entry name" value="VWFA"/>
    <property type="match status" value="1"/>
</dbReference>
<dbReference type="Pfam" id="PF17867">
    <property type="entry name" value="AAA_lid_7"/>
    <property type="match status" value="3"/>
</dbReference>
<keyword evidence="11" id="KW-0175">Coiled coil</keyword>
<feature type="compositionally biased region" description="Acidic residues" evidence="12">
    <location>
        <begin position="4473"/>
        <end position="4509"/>
    </location>
</feature>
<evidence type="ECO:0000256" key="3">
    <source>
        <dbReference type="ARBA" id="ARBA00007188"/>
    </source>
</evidence>
<evidence type="ECO:0000259" key="13">
    <source>
        <dbReference type="PROSITE" id="PS50234"/>
    </source>
</evidence>
<dbReference type="EMBL" id="MU853608">
    <property type="protein sequence ID" value="KAK4141659.1"/>
    <property type="molecule type" value="Genomic_DNA"/>
</dbReference>
<sequence length="5165" mass="569848">MGTVDISRQRASLLGDAATMQLLPGELVVLIQDHGSNQLLEAIASAALVAPAATERIFAHFESVFSDICARWVLSHPTFDVKVVSSFARILPFAPSLSVFLISHFQGSVGRSGAGGGTTLEPLDLMAFQDADLAVILLASWRLNNFDKRTFSPLSQPSQLQTLFAHQDVVVRYLAIRIFTQFHEASDQKMEALLAKHIPKDTSLVADFDGRKADYTFLSLYENARGRETRRLRTSLQADDTLTLEDNQPQITPQNLTSLVVKYGKTVLPRPLGPANTPSTLALTSTTVQNLETLSNTLQRPGPILLHGLSGAGKTSLVHEIARELGKQKEMVTLHLNEQTDAKMLLGLYTTDAKPGSFQWRAGVLTTAVREGRWVLIEDLDRAPTEVMSTLLPLIERGELLIPGRGERIQASSGFRLFATVRTQQLGSHDRDSLPNIIGLRLWRLVHVRALPREDLKEVIDGRHPLLHKYTPGILAVFDRLLACTSGPGRRFALGRTALDRPIGMRDLLKWCSRLDSVLRAAGCQTGDEPITDTTRDRMFLEAVDCFVSSLPDAAARGVLIAAVAQEMHLSKERVQHYLTGYVPDMEDSEARLAIGRAAFVKPRRAGAAANKVHKSTKNKRPFATTVHAKRLLEQISVAVQHREPLLLVGETGIGKTTVVQQLADSLRCQLVAVNLSQQSEAGDLLGGFKPVSAQSLAMPLKEEFEDLLERTGVSVEKNREYLERIAKRFAKGRWKEVAKEWRKAPKMFEAILGKLESSSASNQIRDEDRADNDQGGQPAKRRRTESTKLQRLYDLKPRWALFSQSLDQFDRQIASSSAGNGTGSGPGFAFAFVEGKIVKAARNGDWVLLDEINLASPDTLESIAGLFQSSSPSLLLSETGEIERIQAHPNFRVFAAMNPATDVGKRDLPLGLRSRFTELYVGSPDRDKKDLLTIIKTYLHLRGSNNSSIDRLADDVAELYLAIKTRAEGKLLVDQANEVPHFSLRTLTRVLTYANDVAALYGLERALYEGFCMCFTTLLSAESERTVMPLIRQHLLSRPNILTVPPKKPTDGHEYVSFKNTAQDHQYWLLQGRETPRVRDDYIITPYVERNLLNLVRATSTRRYPVLIQGPTSAGKTSMIEYLAHYTGNKFVRINNHEHTDLQEYLGTYVSDAEGKLRFQEGVLVQAMREGAWIVLDELNLAPTDVLEALNRLLDDNRELLIPETQEIVRPAESFCLFATQNPAGLLYGGRKTLSRAFRNRFLELHFDDIPEAELETILQRRSRHTAPSDCRRIVAVYKQLTRLRQESRVFEQKNSFATLRDLFRWALRSSNTNDTDGNANGGTRQELAEHGFMLLAERVRKPEERAAVKAVIEEVFRVTIDPDQLYDWETAPSLRTAKARNSQGVVWTRAMRRLYVLVARAIENCEPVLLVGETGCGKTTVVQLLAEFAGQTLHIVNAHQNTETGDLIGSQRPVRNRGAVVGSLVRGLREARGILGGEKGDEEESVEDLQSWYRTLTPDQLAQLPLALRESIHADSTRSNALFEWSDGSLVHAMKAGTYFLLDEISLADDSVLERLNSVLEPQRTLLLAEKGVTDVADAHVQAAEGFQFFATMNPGGDFGKKELSPALRNRFTEVWVPAFEDVEDVHDIVVAKLDRSFNHKPKQQQGKKGKATTPSRIIVEFAAWFGQTFRPSSATALSVRDILAWVDFLNTTSTALFPAAPELALLHGAAMVYIDTLGANPSALVAVDPGEMAAQRQLCLDRLSVLCGVPELGQAYFAQPCVTVTGDRLTIGDFSLPRIQSTETEPDTDVAPETKAAEPAHEFSVTTTRLNAMRVIRALQSSTKNKKPILLEGNPGVGKTTLVTALARACGRPLTRINLSDQTDLMDLFGTDVPVEGEEAGHFVWRNAPFLEAMKGGGWVLLDEMNLASQSVLEGLNACLDHRGEVYIAELDQVFPRHPDFQLFAAQNPHHQGGGRKGLPSSFVNRFTVVYADVFTRDDLLHITARQFPALGSDTHQQLIEFVARLDDEVVRRRAFGALGAPWEFNLRDVLRWGDLLTGSGLPRKPDDYLDIIIRQRFRATRDRAQVDRLFREVFGRSPDTQALYHDVNPHFAQVGLATLRRNPLANPTTSPISGFNPIPRLREIESVMTAVAHDLPCILVGPSGSGKSALLAHVAALAGRELVVFPLNADVDAMDLIGGFEQADPHRDLQGCLGRLKQELQELVLQALPGEVPGVALDLMAALQREDDDDSSSNQYAHLLPLIEAVQADTNISLPESFSALLAETSTRLRAPLTLDTPRFEWLDGVIVRAVESGAWLVLDHANLCSASVLDRLNSLLERPGGVLSINEHSGSAEGDGGERVIRPHKEFRVFLTVDPRYGELSRAMRNRSVEVYLDVLEEYGQSEKLVSVEGGSERFQTAASMLDRGENGNKDGTGDLTPLAFDILSLSDSNKLAAYLTAAREGLTGAPLLHSASAVQHLNHVLGFVQSSDAAPLREGLATFYSSLTNNTNTPTNHLHLSLHPLLNTPLLRQSQKNQAIWLGTTYELYLSIRHAQSALDAQTTHVNVAKPAGLNRLQRAWAAEHGKVASLAADSTARGWAFLGGVLAVLGAFLLSTTVSGTTTTWQHRRPLLHRLLLFWQRTFTALTAPPSTFDEARFQAHLTQAAALLQSSPACLGNDPNHHRVQDRDLLNGLSDLLQRAFVVGFQLASGRSMEALWRVLRPVPVAKRETLQWVGELEGLAGRFDAVRWRMGGTNEVMDLGALRAVDAVVARGYVLMDGEVGGDMGGDMGGPFFAGCFEGLRRVLVLQEANSHSQASRTGIRDAAETETKRKDTDWTVLSSIPTANLMRLRCLPSTSLSVVDALLVRDSPDTNTNTTNNTNDVNTLIETPPPWHLTPSLLRRLDAAASARLADLRSLEVEMPRIGGALVSVTETLGDGGVLRALGELVVRGIREVVVAAAEGSTDEADAWVERVYGLLVGKVTGGVELRDLLTNLPAHISTPASFPSHLTATINHHFIPALAAAAYAQHHTSTTRDYQKHTRPSLSIAWLHFALGSIDLFVPDKPHDPHHRAQVAADEHRALRASVQAQKAALASFERAFMGQSSTVSVSLRGQILQEEERALGDEPDVQEIYRPEDGGDEGRRLQGEFGNVLRAVGGDVAGVLVRALLPGFSSQSQGKNQTGSESQSEREELELLEQNVRLLMGRLTGPGRFAAHQDVVMPLVGFLRCLVVGLSLGLGTDAKNRDEGEEGEVQQLARVVPFLGGTVFASTFQDETGEPRTLDFLSFVQTVVAVDGLDQLPLSLRQALHASLDIFHEQWTRKLEADRKAAEAETSLFRFKGSAEDQEAYDQEAFDQLFPDYAPDEDGVVKKKPANKKGGRDLAVLLAEAHENIFATPQDPQQSIRALCTQTARRIAASDLNPNTKADVIDPALLPATFFILDEHIRSFHAPIRPDTYNFYTDPHRPQVRAALALVHSLRARFVTLQGIDDIGHHQTLADVVSACDRVLSLAIDDPLARLLPAVEYLYSHVYEWHEGGWASQVHKATALYEALRELICDWRRLELGCWARLLDAEAKRAREEARGWWCIAYGAVVREPCDLVRVGREAEMMQGHAVELLGVLERYFGEATMGGFAARLDLLRQLARQLDCLKESEKALDLLRNAIHGFLALYTRFEPPVAASIKAGRAPLDRSMKDVLLLYKWRDKNIDALRESAKRSHTKLFGLVRKFRGVLDQSVGGIIEGGVPESSHHVALALTLTPETKLTPKIIPAINTHSLTLLTHLPVLTTSPHWPLLSHQPALLLAMARHGALPPSVLNVPFELDTYTTSLVSTVTALRTETPSVLNDETKDTIRHLKTRKVTLYADTLKALRAMGFSRNLGGRLLAGQGSTAAVLVSVGHVPDSFFSGSDSLLSDAETEEGKEVYKQAEYFFHCTLLRAGKVRAALREHSEDVSREVVQRSVGYFEGVLRVVVCQRRWLAGSVKDIGGLRGVVDELGKLAKGGFVESGQERERERGRKRTVRWLVQILRTGVTLVEVHARLGGVDDAGVRGKLQDWVGVFTALRDDLSDMEIETETRLDALREDLDEMVKERPDLGFVLRQIRLWTAVDVPVDGQAEDDKNTVESQGKEGRESDINALCTPVLTLASKLLVALQHFQAAAKTLPQTTDDPAWLVSYSDTLSRAVDALRIPRIVADTKELLQTFSRQANTETEKALLSLLHPLLSQYTHLAQNHLTHFTHLHLTTARLSHELSSTFLHIATHGFCGPQDQPTSSETNNNSGKLETGTGLGEGEGAEDISNDIAPDEDLSELAQDAANREQKEMDEDNKEAVDMQGEEMEGVLGDVNPDDDDDDDQENKEKDGKDGDKEEDGEEEMDEEAGEVDDLDPTAVDEKMWDGGDDDENKEEKEGEKEQQGGKEMGQREDEMNAAEQQQQGKQEEGEQQQGEEQQQKEDQKDEQKEEQKEGDEEEGDEAGEMPEGAAKEELNRQDMGVQEEEALALPEDLEMDLSGDEKGDEDELDELDDLGDMEDVKDVDVDLDKVESEQGDDEGDENDGDERKEEVGEEHQKDEEIDEDEAEQEEGIDAAGDREEEMDVDEQEDGQEAEGDIEDEKQKEKEGKSSDTTADADAGQANGGLQDKQDNHHTDNTDTTETDNAAGQQEQGAPAQPADDDNAPGAHGALSSLDQPQDTSQPQQEKDNQPADPFKKLGDALERWYQNQREIQAADANGERDKQSLDAKDMARAEFQHLQDENAEADTQALGTATNDEARPMDDAMAVDMEMEQEGGQVMPDDGDEEEEEDVEMQDVQEVQETEQTDSKKDDARSGVATRRGVDTDENDETDQNNKTTVPSDDIDSETADEAINTTSTQLHDTHLSSPPLRDYTESLTLWTTLQTKTQPLSHSLAAHLRLILTPTQATKLSGTFRTGKRLNIKKIIPYIASGYKRDKIWMRRAVPSKRAYQILLCVDDSASMAGALGEIDGETPAHLALESLVMVARALAVLEAGSIGVLGFGSGEPFLAHSLSDPPFTASADAGARVLQKFTFRQEGTDMVRLLRGVVERFREGRLMQSGSSGGEELWQLALVLSDGLVQSREHALLRPLLREALEMRVMVVFIVMDDAGPAKTKRTSVLDLKEARFGPDGVPVIHRYLDSFPFPYYLIVHHLADLPGALAGLLRSWFAEVNA</sequence>
<dbReference type="Pfam" id="PF21108">
    <property type="entry name" value="MDN1_4th"/>
    <property type="match status" value="1"/>
</dbReference>
<keyword evidence="6 10" id="KW-0547">Nucleotide-binding</keyword>
<dbReference type="InterPro" id="IPR040848">
    <property type="entry name" value="AAA_lid_7"/>
</dbReference>
<feature type="compositionally biased region" description="Acidic residues" evidence="12">
    <location>
        <begin position="4551"/>
        <end position="4591"/>
    </location>
</feature>
<dbReference type="PANTHER" id="PTHR48103">
    <property type="entry name" value="MIDASIN-RELATED"/>
    <property type="match status" value="1"/>
</dbReference>
<feature type="coiled-coil region" evidence="11">
    <location>
        <begin position="3163"/>
        <end position="3190"/>
    </location>
</feature>
<dbReference type="CDD" id="cd00009">
    <property type="entry name" value="AAA"/>
    <property type="match status" value="3"/>
</dbReference>
<feature type="region of interest" description="Disordered" evidence="12">
    <location>
        <begin position="4319"/>
        <end position="4838"/>
    </location>
</feature>
<feature type="domain" description="VWFA" evidence="13">
    <location>
        <begin position="4942"/>
        <end position="5096"/>
    </location>
</feature>
<feature type="compositionally biased region" description="Acidic residues" evidence="12">
    <location>
        <begin position="4348"/>
        <end position="4367"/>
    </location>
</feature>
<evidence type="ECO:0000256" key="1">
    <source>
        <dbReference type="ARBA" id="ARBA00004604"/>
    </source>
</evidence>
<comment type="subcellular location">
    <subcellularLocation>
        <location evidence="1">Nucleus</location>
        <location evidence="1">Nucleolus</location>
    </subcellularLocation>
    <subcellularLocation>
        <location evidence="2">Nucleus</location>
        <location evidence="2">Nucleoplasm</location>
    </subcellularLocation>
</comment>
<dbReference type="SUPFAM" id="SSF52540">
    <property type="entry name" value="P-loop containing nucleoside triphosphate hydrolases"/>
    <property type="match status" value="6"/>
</dbReference>
<evidence type="ECO:0000313" key="14">
    <source>
        <dbReference type="EMBL" id="KAK4141659.1"/>
    </source>
</evidence>
<keyword evidence="7 10" id="KW-0067">ATP-binding</keyword>
<dbReference type="InterPro" id="IPR002035">
    <property type="entry name" value="VWF_A"/>
</dbReference>
<evidence type="ECO:0000256" key="6">
    <source>
        <dbReference type="ARBA" id="ARBA00022741"/>
    </source>
</evidence>
<evidence type="ECO:0000256" key="5">
    <source>
        <dbReference type="ARBA" id="ARBA00022553"/>
    </source>
</evidence>
<comment type="similarity">
    <text evidence="3 10">Belongs to the midasin family.</text>
</comment>
<dbReference type="InterPro" id="IPR003593">
    <property type="entry name" value="AAA+_ATPase"/>
</dbReference>
<evidence type="ECO:0000313" key="15">
    <source>
        <dbReference type="Proteomes" id="UP001302676"/>
    </source>
</evidence>
<evidence type="ECO:0000256" key="12">
    <source>
        <dbReference type="SAM" id="MobiDB-lite"/>
    </source>
</evidence>
<dbReference type="GO" id="GO:0016887">
    <property type="term" value="F:ATP hydrolysis activity"/>
    <property type="evidence" value="ECO:0007669"/>
    <property type="project" value="InterPro"/>
</dbReference>
<evidence type="ECO:0000256" key="4">
    <source>
        <dbReference type="ARBA" id="ARBA00017143"/>
    </source>
</evidence>
<dbReference type="GO" id="GO:0030687">
    <property type="term" value="C:preribosome, large subunit precursor"/>
    <property type="evidence" value="ECO:0007669"/>
    <property type="project" value="TreeGrafter"/>
</dbReference>
<feature type="compositionally biased region" description="Acidic residues" evidence="12">
    <location>
        <begin position="4444"/>
        <end position="4456"/>
    </location>
</feature>
<comment type="function">
    <text evidence="10">Nuclear chaperone required for maturation and nuclear export of pre-60S ribosome subunits.</text>
</comment>
<dbReference type="GO" id="GO:0005654">
    <property type="term" value="C:nucleoplasm"/>
    <property type="evidence" value="ECO:0007669"/>
    <property type="project" value="UniProtKB-SubCell"/>
</dbReference>
<keyword evidence="9 10" id="KW-0539">Nucleus</keyword>
<dbReference type="GeneID" id="87814501"/>
<feature type="compositionally biased region" description="Basic and acidic residues" evidence="12">
    <location>
        <begin position="4537"/>
        <end position="4550"/>
    </location>
</feature>
<dbReference type="GO" id="GO:0000055">
    <property type="term" value="P:ribosomal large subunit export from nucleus"/>
    <property type="evidence" value="ECO:0007669"/>
    <property type="project" value="TreeGrafter"/>
</dbReference>
<evidence type="ECO:0000256" key="7">
    <source>
        <dbReference type="ARBA" id="ARBA00022840"/>
    </source>
</evidence>
<dbReference type="SUPFAM" id="SSF53300">
    <property type="entry name" value="vWA-like"/>
    <property type="match status" value="1"/>
</dbReference>
<evidence type="ECO:0000256" key="8">
    <source>
        <dbReference type="ARBA" id="ARBA00023186"/>
    </source>
</evidence>
<feature type="compositionally biased region" description="Basic and acidic residues" evidence="12">
    <location>
        <begin position="4385"/>
        <end position="4406"/>
    </location>
</feature>
<evidence type="ECO:0000256" key="10">
    <source>
        <dbReference type="PIRNR" id="PIRNR010340"/>
    </source>
</evidence>
<dbReference type="PANTHER" id="PTHR48103:SF2">
    <property type="entry name" value="MIDASIN"/>
    <property type="match status" value="1"/>
</dbReference>
<feature type="compositionally biased region" description="Acidic residues" evidence="12">
    <location>
        <begin position="4327"/>
        <end position="4337"/>
    </location>
</feature>
<evidence type="ECO:0000256" key="9">
    <source>
        <dbReference type="ARBA" id="ARBA00023242"/>
    </source>
</evidence>
<feature type="compositionally biased region" description="Basic and acidic residues" evidence="12">
    <location>
        <begin position="4709"/>
        <end position="4732"/>
    </location>
</feature>
<keyword evidence="5" id="KW-0597">Phosphoprotein</keyword>
<accession>A0AAN6UZ20</accession>
<feature type="region of interest" description="Disordered" evidence="12">
    <location>
        <begin position="4248"/>
        <end position="4286"/>
    </location>
</feature>
<dbReference type="InterPro" id="IPR012099">
    <property type="entry name" value="Midasin"/>
</dbReference>
<name>A0AAN6UZ20_9PEZI</name>
<feature type="compositionally biased region" description="Basic and acidic residues" evidence="12">
    <location>
        <begin position="4592"/>
        <end position="4601"/>
    </location>
</feature>
<dbReference type="Pfam" id="PF07728">
    <property type="entry name" value="AAA_5"/>
    <property type="match status" value="8"/>
</dbReference>
<dbReference type="InterPro" id="IPR011704">
    <property type="entry name" value="ATPase_dyneun-rel_AAA"/>
</dbReference>
<feature type="region of interest" description="Disordered" evidence="12">
    <location>
        <begin position="760"/>
        <end position="787"/>
    </location>
</feature>
<protein>
    <recommendedName>
        <fullName evidence="4 10">Midasin</fullName>
    </recommendedName>
</protein>
<dbReference type="Pfam" id="PF17865">
    <property type="entry name" value="AAA_lid_5"/>
    <property type="match status" value="1"/>
</dbReference>
<feature type="compositionally biased region" description="Basic and acidic residues" evidence="12">
    <location>
        <begin position="4619"/>
        <end position="4628"/>
    </location>
</feature>
<dbReference type="Proteomes" id="UP001302676">
    <property type="component" value="Unassembled WGS sequence"/>
</dbReference>
<dbReference type="FunFam" id="3.40.50.300:FF:001368">
    <property type="entry name" value="Midasin"/>
    <property type="match status" value="1"/>
</dbReference>
<dbReference type="InterPro" id="IPR027417">
    <property type="entry name" value="P-loop_NTPase"/>
</dbReference>
<feature type="coiled-coil region" evidence="11">
    <location>
        <begin position="4290"/>
        <end position="4317"/>
    </location>
</feature>
<feature type="compositionally biased region" description="Acidic residues" evidence="12">
    <location>
        <begin position="4525"/>
        <end position="4536"/>
    </location>
</feature>
<keyword evidence="8 10" id="KW-0143">Chaperone</keyword>
<dbReference type="FunFam" id="3.40.50.300:FF:000712">
    <property type="entry name" value="Midasin"/>
    <property type="match status" value="1"/>
</dbReference>
<feature type="compositionally biased region" description="Basic and acidic residues" evidence="12">
    <location>
        <begin position="4676"/>
        <end position="4694"/>
    </location>
</feature>
<keyword evidence="15" id="KW-1185">Reference proteome</keyword>
<evidence type="ECO:0000256" key="2">
    <source>
        <dbReference type="ARBA" id="ARBA00004642"/>
    </source>
</evidence>
<dbReference type="InterPro" id="IPR048617">
    <property type="entry name" value="MDN1_AAA_lid_4"/>
</dbReference>
<dbReference type="FunFam" id="3.40.50.300:FF:000142">
    <property type="entry name" value="Midasin"/>
    <property type="match status" value="1"/>
</dbReference>
<dbReference type="SMART" id="SM00382">
    <property type="entry name" value="AAA"/>
    <property type="match status" value="6"/>
</dbReference>
<organism evidence="14 15">
    <name type="scientific">Dichotomopilus funicola</name>
    <dbReference type="NCBI Taxonomy" id="1934379"/>
    <lineage>
        <taxon>Eukaryota</taxon>
        <taxon>Fungi</taxon>
        <taxon>Dikarya</taxon>
        <taxon>Ascomycota</taxon>
        <taxon>Pezizomycotina</taxon>
        <taxon>Sordariomycetes</taxon>
        <taxon>Sordariomycetidae</taxon>
        <taxon>Sordariales</taxon>
        <taxon>Chaetomiaceae</taxon>
        <taxon>Dichotomopilus</taxon>
    </lineage>
</organism>
<feature type="compositionally biased region" description="Polar residues" evidence="12">
    <location>
        <begin position="4250"/>
        <end position="4263"/>
    </location>
</feature>
<proteinExistence type="inferred from homology"/>
<feature type="compositionally biased region" description="Acidic residues" evidence="12">
    <location>
        <begin position="4773"/>
        <end position="4796"/>
    </location>
</feature>
<feature type="compositionally biased region" description="Acidic residues" evidence="12">
    <location>
        <begin position="4274"/>
        <end position="4286"/>
    </location>
</feature>
<feature type="compositionally biased region" description="Low complexity" evidence="12">
    <location>
        <begin position="4629"/>
        <end position="4649"/>
    </location>
</feature>
<reference evidence="14" key="1">
    <citation type="journal article" date="2023" name="Mol. Phylogenet. Evol.">
        <title>Genome-scale phylogeny and comparative genomics of the fungal order Sordariales.</title>
        <authorList>
            <person name="Hensen N."/>
            <person name="Bonometti L."/>
            <person name="Westerberg I."/>
            <person name="Brannstrom I.O."/>
            <person name="Guillou S."/>
            <person name="Cros-Aarteil S."/>
            <person name="Calhoun S."/>
            <person name="Haridas S."/>
            <person name="Kuo A."/>
            <person name="Mondo S."/>
            <person name="Pangilinan J."/>
            <person name="Riley R."/>
            <person name="LaButti K."/>
            <person name="Andreopoulos B."/>
            <person name="Lipzen A."/>
            <person name="Chen C."/>
            <person name="Yan M."/>
            <person name="Daum C."/>
            <person name="Ng V."/>
            <person name="Clum A."/>
            <person name="Steindorff A."/>
            <person name="Ohm R.A."/>
            <person name="Martin F."/>
            <person name="Silar P."/>
            <person name="Natvig D.O."/>
            <person name="Lalanne C."/>
            <person name="Gautier V."/>
            <person name="Ament-Velasquez S.L."/>
            <person name="Kruys A."/>
            <person name="Hutchinson M.I."/>
            <person name="Powell A.J."/>
            <person name="Barry K."/>
            <person name="Miller A.N."/>
            <person name="Grigoriev I.V."/>
            <person name="Debuchy R."/>
            <person name="Gladieux P."/>
            <person name="Hiltunen Thoren M."/>
            <person name="Johannesson H."/>
        </authorList>
    </citation>
    <scope>NUCLEOTIDE SEQUENCE</scope>
    <source>
        <strain evidence="14">CBS 141.50</strain>
    </source>
</reference>
<dbReference type="GO" id="GO:0005524">
    <property type="term" value="F:ATP binding"/>
    <property type="evidence" value="ECO:0007669"/>
    <property type="project" value="UniProtKB-KW"/>
</dbReference>
<dbReference type="RefSeq" id="XP_062635030.1">
    <property type="nucleotide sequence ID" value="XM_062777888.1"/>
</dbReference>
<comment type="caution">
    <text evidence="14">The sequence shown here is derived from an EMBL/GenBank/DDBJ whole genome shotgun (WGS) entry which is preliminary data.</text>
</comment>
<feature type="compositionally biased region" description="Basic and acidic residues" evidence="12">
    <location>
        <begin position="4510"/>
        <end position="4524"/>
    </location>
</feature>
<evidence type="ECO:0000256" key="11">
    <source>
        <dbReference type="SAM" id="Coils"/>
    </source>
</evidence>
<dbReference type="FunFam" id="3.40.50.300:FF:000582">
    <property type="entry name" value="Midasin"/>
    <property type="match status" value="1"/>
</dbReference>
<dbReference type="InterPro" id="IPR041190">
    <property type="entry name" value="Midasin_AAA_lid_5"/>
</dbReference>
<dbReference type="InterPro" id="IPR036465">
    <property type="entry name" value="vWFA_dom_sf"/>
</dbReference>
<feature type="compositionally biased region" description="Polar residues" evidence="12">
    <location>
        <begin position="4664"/>
        <end position="4675"/>
    </location>
</feature>
<reference evidence="14" key="2">
    <citation type="submission" date="2023-05" db="EMBL/GenBank/DDBJ databases">
        <authorList>
            <consortium name="Lawrence Berkeley National Laboratory"/>
            <person name="Steindorff A."/>
            <person name="Hensen N."/>
            <person name="Bonometti L."/>
            <person name="Westerberg I."/>
            <person name="Brannstrom I.O."/>
            <person name="Guillou S."/>
            <person name="Cros-Aarteil S."/>
            <person name="Calhoun S."/>
            <person name="Haridas S."/>
            <person name="Kuo A."/>
            <person name="Mondo S."/>
            <person name="Pangilinan J."/>
            <person name="Riley R."/>
            <person name="Labutti K."/>
            <person name="Andreopoulos B."/>
            <person name="Lipzen A."/>
            <person name="Chen C."/>
            <person name="Yanf M."/>
            <person name="Daum C."/>
            <person name="Ng V."/>
            <person name="Clum A."/>
            <person name="Ohm R."/>
            <person name="Martin F."/>
            <person name="Silar P."/>
            <person name="Natvig D."/>
            <person name="Lalanne C."/>
            <person name="Gautier V."/>
            <person name="Ament-Velasquez S.L."/>
            <person name="Kruys A."/>
            <person name="Hutchinson M.I."/>
            <person name="Powell A.J."/>
            <person name="Barry K."/>
            <person name="Miller A.N."/>
            <person name="Grigoriev I.V."/>
            <person name="Debuchy R."/>
            <person name="Gladieux P."/>
            <person name="Thoren M.H."/>
            <person name="Johannesson H."/>
        </authorList>
    </citation>
    <scope>NUCLEOTIDE SEQUENCE</scope>
    <source>
        <strain evidence="14">CBS 141.50</strain>
    </source>
</reference>
<feature type="compositionally biased region" description="Basic and acidic residues" evidence="12">
    <location>
        <begin position="4338"/>
        <end position="4347"/>
    </location>
</feature>
<feature type="compositionally biased region" description="Basic and acidic residues" evidence="12">
    <location>
        <begin position="4429"/>
        <end position="4443"/>
    </location>
</feature>